<proteinExistence type="predicted"/>
<sequence length="407" mass="45039">MKVLTTASLLFFLFPFPGPRVPLVSSWLGSSSSSSVTSRVPQFVLDTGHPWLTTHAHELSSLPDVTTFIYTLSADDNYYQDGVADGDESANVREGLEVPADLFHQLEINNHRAGVSRYGWKNVRNKLEEIKACPRALAEVGDLTVELRWQTLSDTWDHAGARSTPLPKPVPALFSEVMGKMKNLSTIDWLIRGADENTAIGKFFIEDGTRLPGVKHLVTSMNAPWLVDACPSLTSLEATRDGFVWGEEGSRLIKNSIVIVQYAPHTEELHIGVPMRLIRIGRFPGDELWDLAESLSLLSNLTRLYLPRAAKLDLGSPGGPECDNAHMSERGAEYWRSDMVCDLAATELAGKIVRKKFPRLKGVHVGAFHGNFTTGAGGEEVIIWDWTGRVEQWLDEKLMAFGSADEL</sequence>
<accession>A0AAJ0AHX9</accession>
<feature type="signal peptide" evidence="1">
    <location>
        <begin position="1"/>
        <end position="19"/>
    </location>
</feature>
<organism evidence="2 3">
    <name type="scientific">Colletotrichum godetiae</name>
    <dbReference type="NCBI Taxonomy" id="1209918"/>
    <lineage>
        <taxon>Eukaryota</taxon>
        <taxon>Fungi</taxon>
        <taxon>Dikarya</taxon>
        <taxon>Ascomycota</taxon>
        <taxon>Pezizomycotina</taxon>
        <taxon>Sordariomycetes</taxon>
        <taxon>Hypocreomycetidae</taxon>
        <taxon>Glomerellales</taxon>
        <taxon>Glomerellaceae</taxon>
        <taxon>Colletotrichum</taxon>
        <taxon>Colletotrichum acutatum species complex</taxon>
    </lineage>
</organism>
<reference evidence="2" key="1">
    <citation type="submission" date="2021-06" db="EMBL/GenBank/DDBJ databases">
        <title>Comparative genomics, transcriptomics and evolutionary studies reveal genomic signatures of adaptation to plant cell wall in hemibiotrophic fungi.</title>
        <authorList>
            <consortium name="DOE Joint Genome Institute"/>
            <person name="Baroncelli R."/>
            <person name="Diaz J.F."/>
            <person name="Benocci T."/>
            <person name="Peng M."/>
            <person name="Battaglia E."/>
            <person name="Haridas S."/>
            <person name="Andreopoulos W."/>
            <person name="Labutti K."/>
            <person name="Pangilinan J."/>
            <person name="Floch G.L."/>
            <person name="Makela M.R."/>
            <person name="Henrissat B."/>
            <person name="Grigoriev I.V."/>
            <person name="Crouch J.A."/>
            <person name="De Vries R.P."/>
            <person name="Sukno S.A."/>
            <person name="Thon M.R."/>
        </authorList>
    </citation>
    <scope>NUCLEOTIDE SEQUENCE</scope>
    <source>
        <strain evidence="2">CBS 193.32</strain>
    </source>
</reference>
<keyword evidence="1" id="KW-0732">Signal</keyword>
<feature type="chain" id="PRO_5042561761" evidence="1">
    <location>
        <begin position="20"/>
        <end position="407"/>
    </location>
</feature>
<comment type="caution">
    <text evidence="2">The sequence shown here is derived from an EMBL/GenBank/DDBJ whole genome shotgun (WGS) entry which is preliminary data.</text>
</comment>
<dbReference type="Proteomes" id="UP001224890">
    <property type="component" value="Unassembled WGS sequence"/>
</dbReference>
<protein>
    <submittedName>
        <fullName evidence="2">Uncharacterized protein</fullName>
    </submittedName>
</protein>
<evidence type="ECO:0000313" key="2">
    <source>
        <dbReference type="EMBL" id="KAK1674217.1"/>
    </source>
</evidence>
<evidence type="ECO:0000256" key="1">
    <source>
        <dbReference type="SAM" id="SignalP"/>
    </source>
</evidence>
<dbReference type="AlphaFoldDB" id="A0AAJ0AHX9"/>
<dbReference type="GeneID" id="85465085"/>
<name>A0AAJ0AHX9_9PEZI</name>
<evidence type="ECO:0000313" key="3">
    <source>
        <dbReference type="Proteomes" id="UP001224890"/>
    </source>
</evidence>
<dbReference type="RefSeq" id="XP_060428220.1">
    <property type="nucleotide sequence ID" value="XM_060580559.1"/>
</dbReference>
<gene>
    <name evidence="2" type="ORF">BDP55DRAFT_746720</name>
</gene>
<dbReference type="EMBL" id="JAHMHR010000027">
    <property type="protein sequence ID" value="KAK1674217.1"/>
    <property type="molecule type" value="Genomic_DNA"/>
</dbReference>
<keyword evidence="3" id="KW-1185">Reference proteome</keyword>